<accession>A0A553CM19</accession>
<gene>
    <name evidence="3" type="ORF">FNW17_06980</name>
</gene>
<dbReference type="InterPro" id="IPR030916">
    <property type="entry name" value="ELWxxDGT_rpt"/>
</dbReference>
<name>A0A553CM19_9FLAO</name>
<keyword evidence="1" id="KW-0732">Signal</keyword>
<dbReference type="Proteomes" id="UP000318585">
    <property type="component" value="Unassembled WGS sequence"/>
</dbReference>
<dbReference type="Pfam" id="PF18962">
    <property type="entry name" value="Por_Secre_tail"/>
    <property type="match status" value="1"/>
</dbReference>
<sequence>MKTILYLFITILLLLCNWSAYSQQPFMVKDIYPGTNSSLSLFTPTKNNTTLFFMANDLVNGSELWKSDGTNAGTVMVKDIYPGYMFAGVPNSSTPRNLTDVNGLLYFTADNGINGNELWKSDGTEAGTVMVKDINIYSNFSDGSSDAAMLTNINGVLYFRCNNIDNGYELWKSDGTAIGTVMVKDIFIGSSLNGLPNSSAPYSLTNVNGTLFFSARDQSTSNFELWKSDGTSAGTVKVKEIVAGNNGSDPIGLANVNGTLYFSANDGINGIELWKSDGTNAGTVMVKDIFPGYNAQNNYFYNSSPNNLTNVNGTLFFSACDSEIDSNRQNFELWKTDGTAAGTVKVKEIRNGTVSSFLNGLTNANGTLYFDANDGINGKEVWKSDGTEAGTTLLKDLYAGVIGSEPFEFTYINGTIYFVANDGITGRQIFKTDGTANGTTGVNILNLIGDPPSNLINVNGKLFFTARIGVYGTELWVLDTNLLATLKNTIMESKFSIFPNPVKDILTIQNSDSRSFEKVIISDLTGKKVLEQNSGSNTINLEKLQNGMYLLQIISDGKSTVSKFIKN</sequence>
<keyword evidence="4" id="KW-1185">Reference proteome</keyword>
<dbReference type="OrthoDB" id="1489153at2"/>
<proteinExistence type="predicted"/>
<dbReference type="InterPro" id="IPR026444">
    <property type="entry name" value="Secre_tail"/>
</dbReference>
<dbReference type="NCBIfam" id="TIGR04183">
    <property type="entry name" value="Por_Secre_tail"/>
    <property type="match status" value="1"/>
</dbReference>
<dbReference type="EMBL" id="VJZR01000004">
    <property type="protein sequence ID" value="TRX21618.1"/>
    <property type="molecule type" value="Genomic_DNA"/>
</dbReference>
<feature type="domain" description="Secretion system C-terminal sorting" evidence="2">
    <location>
        <begin position="497"/>
        <end position="565"/>
    </location>
</feature>
<organism evidence="3 4">
    <name type="scientific">Flavobacterium franklandianum</name>
    <dbReference type="NCBI Taxonomy" id="2594430"/>
    <lineage>
        <taxon>Bacteria</taxon>
        <taxon>Pseudomonadati</taxon>
        <taxon>Bacteroidota</taxon>
        <taxon>Flavobacteriia</taxon>
        <taxon>Flavobacteriales</taxon>
        <taxon>Flavobacteriaceae</taxon>
        <taxon>Flavobacterium</taxon>
    </lineage>
</organism>
<comment type="caution">
    <text evidence="3">The sequence shown here is derived from an EMBL/GenBank/DDBJ whole genome shotgun (WGS) entry which is preliminary data.</text>
</comment>
<evidence type="ECO:0000313" key="4">
    <source>
        <dbReference type="Proteomes" id="UP000318585"/>
    </source>
</evidence>
<protein>
    <submittedName>
        <fullName evidence="3">T9SS type A sorting domain-containing protein</fullName>
    </submittedName>
</protein>
<evidence type="ECO:0000259" key="2">
    <source>
        <dbReference type="Pfam" id="PF18962"/>
    </source>
</evidence>
<dbReference type="AlphaFoldDB" id="A0A553CM19"/>
<evidence type="ECO:0000256" key="1">
    <source>
        <dbReference type="ARBA" id="ARBA00022729"/>
    </source>
</evidence>
<evidence type="ECO:0000313" key="3">
    <source>
        <dbReference type="EMBL" id="TRX21618.1"/>
    </source>
</evidence>
<dbReference type="RefSeq" id="WP_144071250.1">
    <property type="nucleotide sequence ID" value="NZ_VJZR01000004.1"/>
</dbReference>
<dbReference type="NCBIfam" id="TIGR04534">
    <property type="entry name" value="ELWxxDGT_rpt"/>
    <property type="match status" value="4"/>
</dbReference>
<reference evidence="3 4" key="1">
    <citation type="submission" date="2019-07" db="EMBL/GenBank/DDBJ databases">
        <title>Novel species of Flavobacterium.</title>
        <authorList>
            <person name="Liu Q."/>
            <person name="Xin Y.-H."/>
        </authorList>
    </citation>
    <scope>NUCLEOTIDE SEQUENCE [LARGE SCALE GENOMIC DNA]</scope>
    <source>
        <strain evidence="3 4">LB3P56</strain>
    </source>
</reference>